<gene>
    <name evidence="1" type="ORF">BpHYR1_005695</name>
</gene>
<proteinExistence type="predicted"/>
<dbReference type="EMBL" id="REGN01008364">
    <property type="protein sequence ID" value="RNA03755.1"/>
    <property type="molecule type" value="Genomic_DNA"/>
</dbReference>
<dbReference type="AlphaFoldDB" id="A0A3M7PYA5"/>
<organism evidence="1 2">
    <name type="scientific">Brachionus plicatilis</name>
    <name type="common">Marine rotifer</name>
    <name type="synonym">Brachionus muelleri</name>
    <dbReference type="NCBI Taxonomy" id="10195"/>
    <lineage>
        <taxon>Eukaryota</taxon>
        <taxon>Metazoa</taxon>
        <taxon>Spiralia</taxon>
        <taxon>Gnathifera</taxon>
        <taxon>Rotifera</taxon>
        <taxon>Eurotatoria</taxon>
        <taxon>Monogononta</taxon>
        <taxon>Pseudotrocha</taxon>
        <taxon>Ploima</taxon>
        <taxon>Brachionidae</taxon>
        <taxon>Brachionus</taxon>
    </lineage>
</organism>
<evidence type="ECO:0000313" key="1">
    <source>
        <dbReference type="EMBL" id="RNA03755.1"/>
    </source>
</evidence>
<dbReference type="Proteomes" id="UP000276133">
    <property type="component" value="Unassembled WGS sequence"/>
</dbReference>
<reference evidence="1 2" key="1">
    <citation type="journal article" date="2018" name="Sci. Rep.">
        <title>Genomic signatures of local adaptation to the degree of environmental predictability in rotifers.</title>
        <authorList>
            <person name="Franch-Gras L."/>
            <person name="Hahn C."/>
            <person name="Garcia-Roger E.M."/>
            <person name="Carmona M.J."/>
            <person name="Serra M."/>
            <person name="Gomez A."/>
        </authorList>
    </citation>
    <scope>NUCLEOTIDE SEQUENCE [LARGE SCALE GENOMIC DNA]</scope>
    <source>
        <strain evidence="1">HYR1</strain>
    </source>
</reference>
<comment type="caution">
    <text evidence="1">The sequence shown here is derived from an EMBL/GenBank/DDBJ whole genome shotgun (WGS) entry which is preliminary data.</text>
</comment>
<accession>A0A3M7PYA5</accession>
<sequence length="61" mass="7121">MNIRCQNAKNKTCSKIKRCLMSAKYLLPSCLQIYNLEEFLAENMFIKDLFTMIKISLATKI</sequence>
<evidence type="ECO:0000313" key="2">
    <source>
        <dbReference type="Proteomes" id="UP000276133"/>
    </source>
</evidence>
<protein>
    <submittedName>
        <fullName evidence="1">Uncharacterized protein</fullName>
    </submittedName>
</protein>
<name>A0A3M7PYA5_BRAPC</name>
<keyword evidence="2" id="KW-1185">Reference proteome</keyword>